<feature type="compositionally biased region" description="Polar residues" evidence="1">
    <location>
        <begin position="148"/>
        <end position="162"/>
    </location>
</feature>
<protein>
    <submittedName>
        <fullName evidence="2">Uncharacterized protein</fullName>
    </submittedName>
</protein>
<sequence>MEDKAAVDEDIRAVGQPAVIFWLGAYAEKYACPSSLPLRAIATPSAQPTRPAHGQAARPRVLRQLGDPLPPRPRAHPAAHDVRQGCRSGRSGCYGALGGWGSEGAAHEGAGGALLVCYYRGGDGADRLEGDGQRGHLRAGRAARAVQDRSSPSVQHPGRVSTNRASLQKFTFASEHWYHAPIPAPLLRELGVRFRVLGDYGREEVGPFMSRQEGA</sequence>
<dbReference type="EMBL" id="KV423935">
    <property type="protein sequence ID" value="KZT59936.1"/>
    <property type="molecule type" value="Genomic_DNA"/>
</dbReference>
<dbReference type="Proteomes" id="UP000076842">
    <property type="component" value="Unassembled WGS sequence"/>
</dbReference>
<organism evidence="2 3">
    <name type="scientific">Calocera cornea HHB12733</name>
    <dbReference type="NCBI Taxonomy" id="1353952"/>
    <lineage>
        <taxon>Eukaryota</taxon>
        <taxon>Fungi</taxon>
        <taxon>Dikarya</taxon>
        <taxon>Basidiomycota</taxon>
        <taxon>Agaricomycotina</taxon>
        <taxon>Dacrymycetes</taxon>
        <taxon>Dacrymycetales</taxon>
        <taxon>Dacrymycetaceae</taxon>
        <taxon>Calocera</taxon>
    </lineage>
</organism>
<name>A0A165HZ66_9BASI</name>
<feature type="region of interest" description="Disordered" evidence="1">
    <location>
        <begin position="141"/>
        <end position="162"/>
    </location>
</feature>
<dbReference type="STRING" id="1353952.A0A165HZ66"/>
<feature type="region of interest" description="Disordered" evidence="1">
    <location>
        <begin position="64"/>
        <end position="87"/>
    </location>
</feature>
<dbReference type="InParanoid" id="A0A165HZ66"/>
<gene>
    <name evidence="2" type="ORF">CALCODRAFT_156266</name>
</gene>
<evidence type="ECO:0000313" key="3">
    <source>
        <dbReference type="Proteomes" id="UP000076842"/>
    </source>
</evidence>
<proteinExistence type="predicted"/>
<reference evidence="2 3" key="1">
    <citation type="journal article" date="2016" name="Mol. Biol. Evol.">
        <title>Comparative Genomics of Early-Diverging Mushroom-Forming Fungi Provides Insights into the Origins of Lignocellulose Decay Capabilities.</title>
        <authorList>
            <person name="Nagy L.G."/>
            <person name="Riley R."/>
            <person name="Tritt A."/>
            <person name="Adam C."/>
            <person name="Daum C."/>
            <person name="Floudas D."/>
            <person name="Sun H."/>
            <person name="Yadav J.S."/>
            <person name="Pangilinan J."/>
            <person name="Larsson K.H."/>
            <person name="Matsuura K."/>
            <person name="Barry K."/>
            <person name="Labutti K."/>
            <person name="Kuo R."/>
            <person name="Ohm R.A."/>
            <person name="Bhattacharya S.S."/>
            <person name="Shirouzu T."/>
            <person name="Yoshinaga Y."/>
            <person name="Martin F.M."/>
            <person name="Grigoriev I.V."/>
            <person name="Hibbett D.S."/>
        </authorList>
    </citation>
    <scope>NUCLEOTIDE SEQUENCE [LARGE SCALE GENOMIC DNA]</scope>
    <source>
        <strain evidence="2 3">HHB12733</strain>
    </source>
</reference>
<evidence type="ECO:0000313" key="2">
    <source>
        <dbReference type="EMBL" id="KZT59936.1"/>
    </source>
</evidence>
<evidence type="ECO:0000256" key="1">
    <source>
        <dbReference type="SAM" id="MobiDB-lite"/>
    </source>
</evidence>
<dbReference type="AlphaFoldDB" id="A0A165HZ66"/>
<accession>A0A165HZ66</accession>
<keyword evidence="3" id="KW-1185">Reference proteome</keyword>